<dbReference type="AlphaFoldDB" id="A0AAV7LRG2"/>
<evidence type="ECO:0000313" key="1">
    <source>
        <dbReference type="EMBL" id="KAJ1092989.1"/>
    </source>
</evidence>
<reference evidence="1" key="1">
    <citation type="journal article" date="2022" name="bioRxiv">
        <title>Sequencing and chromosome-scale assembly of the giantPleurodeles waltlgenome.</title>
        <authorList>
            <person name="Brown T."/>
            <person name="Elewa A."/>
            <person name="Iarovenko S."/>
            <person name="Subramanian E."/>
            <person name="Araus A.J."/>
            <person name="Petzold A."/>
            <person name="Susuki M."/>
            <person name="Suzuki K.-i.T."/>
            <person name="Hayashi T."/>
            <person name="Toyoda A."/>
            <person name="Oliveira C."/>
            <person name="Osipova E."/>
            <person name="Leigh N.D."/>
            <person name="Simon A."/>
            <person name="Yun M.H."/>
        </authorList>
    </citation>
    <scope>NUCLEOTIDE SEQUENCE</scope>
    <source>
        <strain evidence="1">20211129_DDA</strain>
        <tissue evidence="1">Liver</tissue>
    </source>
</reference>
<dbReference type="Proteomes" id="UP001066276">
    <property type="component" value="Chromosome 11"/>
</dbReference>
<accession>A0AAV7LRG2</accession>
<dbReference type="EMBL" id="JANPWB010000015">
    <property type="protein sequence ID" value="KAJ1092989.1"/>
    <property type="molecule type" value="Genomic_DNA"/>
</dbReference>
<feature type="non-terminal residue" evidence="1">
    <location>
        <position position="1"/>
    </location>
</feature>
<evidence type="ECO:0000313" key="2">
    <source>
        <dbReference type="Proteomes" id="UP001066276"/>
    </source>
</evidence>
<keyword evidence="2" id="KW-1185">Reference proteome</keyword>
<name>A0AAV7LRG2_PLEWA</name>
<comment type="caution">
    <text evidence="1">The sequence shown here is derived from an EMBL/GenBank/DDBJ whole genome shotgun (WGS) entry which is preliminary data.</text>
</comment>
<proteinExistence type="predicted"/>
<gene>
    <name evidence="1" type="ORF">NDU88_006099</name>
</gene>
<sequence length="101" mass="11471">WWCSRVAILRADMFSVVRSLRQVFSRVRQDFLDSLRASVNHGGFLMLVPLGWLLSGARFSAQLVIHCVRLRAALLVSVVMADGFWFSVERSCSVEILLQCL</sequence>
<organism evidence="1 2">
    <name type="scientific">Pleurodeles waltl</name>
    <name type="common">Iberian ribbed newt</name>
    <dbReference type="NCBI Taxonomy" id="8319"/>
    <lineage>
        <taxon>Eukaryota</taxon>
        <taxon>Metazoa</taxon>
        <taxon>Chordata</taxon>
        <taxon>Craniata</taxon>
        <taxon>Vertebrata</taxon>
        <taxon>Euteleostomi</taxon>
        <taxon>Amphibia</taxon>
        <taxon>Batrachia</taxon>
        <taxon>Caudata</taxon>
        <taxon>Salamandroidea</taxon>
        <taxon>Salamandridae</taxon>
        <taxon>Pleurodelinae</taxon>
        <taxon>Pleurodeles</taxon>
    </lineage>
</organism>
<protein>
    <submittedName>
        <fullName evidence="1">Uncharacterized protein</fullName>
    </submittedName>
</protein>
<feature type="non-terminal residue" evidence="1">
    <location>
        <position position="101"/>
    </location>
</feature>